<evidence type="ECO:0000313" key="2">
    <source>
        <dbReference type="EMBL" id="BAE87661.1"/>
    </source>
</evidence>
<feature type="chain" id="PRO_5003709608" evidence="1">
    <location>
        <begin position="21"/>
        <end position="44"/>
    </location>
</feature>
<feature type="signal peptide" evidence="1">
    <location>
        <begin position="1"/>
        <end position="20"/>
    </location>
</feature>
<protein>
    <submittedName>
        <fullName evidence="2">Macaca fascicularis brain cDNA clone: QmoA-11653, similar to human ceroid-lipofuscinosis, neuronal 2, late infantile(Jansky-Bielschowsky disease) (CLN2), mRNA, RefSeq: NM_000391.2</fullName>
    </submittedName>
</protein>
<accession>I7GKS0</accession>
<reference evidence="2" key="1">
    <citation type="journal article" date="2007" name="PLoS Biol.">
        <title>Rate of evolution in brain-expressed genes in humans and other primates.</title>
        <authorList>
            <person name="Wang H.-Y."/>
            <person name="Chien H.-C."/>
            <person name="Osada N."/>
            <person name="Hashimoto K."/>
            <person name="Sugano S."/>
            <person name="Gojobori T."/>
            <person name="Chou C.-K."/>
            <person name="Tsai S.-F."/>
            <person name="Wu C.-I."/>
            <person name="Shen C.-K.J."/>
        </authorList>
    </citation>
    <scope>NUCLEOTIDE SEQUENCE</scope>
</reference>
<keyword evidence="1" id="KW-0732">Signal</keyword>
<evidence type="ECO:0000256" key="1">
    <source>
        <dbReference type="SAM" id="SignalP"/>
    </source>
</evidence>
<dbReference type="AlphaFoldDB" id="I7GKS0"/>
<dbReference type="EMBL" id="AB170598">
    <property type="protein sequence ID" value="BAE87661.1"/>
    <property type="molecule type" value="mRNA"/>
</dbReference>
<sequence length="44" mass="4839">MPVAVPIQMWLHFLVATGWSATECPFHGCPEPRPLLQCLGGSYP</sequence>
<organism evidence="2">
    <name type="scientific">Macaca fascicularis</name>
    <name type="common">Crab-eating macaque</name>
    <name type="synonym">Cynomolgus monkey</name>
    <dbReference type="NCBI Taxonomy" id="9541"/>
    <lineage>
        <taxon>Eukaryota</taxon>
        <taxon>Metazoa</taxon>
        <taxon>Chordata</taxon>
        <taxon>Craniata</taxon>
        <taxon>Vertebrata</taxon>
        <taxon>Euteleostomi</taxon>
        <taxon>Mammalia</taxon>
        <taxon>Eutheria</taxon>
        <taxon>Euarchontoglires</taxon>
        <taxon>Primates</taxon>
        <taxon>Haplorrhini</taxon>
        <taxon>Catarrhini</taxon>
        <taxon>Cercopithecidae</taxon>
        <taxon>Cercopithecinae</taxon>
        <taxon>Macaca</taxon>
    </lineage>
</organism>
<proteinExistence type="evidence at transcript level"/>
<name>I7GKS0_MACFA</name>